<reference evidence="2" key="1">
    <citation type="journal article" date="2014" name="Int. J. Syst. Evol. Microbiol.">
        <title>Complete genome sequence of Corynebacterium casei LMG S-19264T (=DSM 44701T), isolated from a smear-ripened cheese.</title>
        <authorList>
            <consortium name="US DOE Joint Genome Institute (JGI-PGF)"/>
            <person name="Walter F."/>
            <person name="Albersmeier A."/>
            <person name="Kalinowski J."/>
            <person name="Ruckert C."/>
        </authorList>
    </citation>
    <scope>NUCLEOTIDE SEQUENCE</scope>
    <source>
        <strain evidence="2">CGMCC 1.10998</strain>
    </source>
</reference>
<dbReference type="InterPro" id="IPR016181">
    <property type="entry name" value="Acyl_CoA_acyltransferase"/>
</dbReference>
<sequence length="197" mass="22685">MDCTPFTLQGKYVTLEPLTQEHFADIQAAAADGELWKLFFTSVPSPDKTQVWLDTALSWLQEQKAISFAVRHKESGKIIGSTRFCNIDHNNKRLEIGYTWYSKSVQRSPVNTECKLLLLTHAFEVFGCIAVEFRTDWFNRRSQAAIERLGAKRDAVLRNHMIQPDGRIRDTVVYSIIQNEWAGVKNNLQYMHGKYEA</sequence>
<feature type="domain" description="N-acetyltransferase" evidence="1">
    <location>
        <begin position="13"/>
        <end position="152"/>
    </location>
</feature>
<comment type="caution">
    <text evidence="2">The sequence shown here is derived from an EMBL/GenBank/DDBJ whole genome shotgun (WGS) entry which is preliminary data.</text>
</comment>
<dbReference type="GO" id="GO:0016747">
    <property type="term" value="F:acyltransferase activity, transferring groups other than amino-acyl groups"/>
    <property type="evidence" value="ECO:0007669"/>
    <property type="project" value="InterPro"/>
</dbReference>
<evidence type="ECO:0000313" key="3">
    <source>
        <dbReference type="Proteomes" id="UP000637423"/>
    </source>
</evidence>
<dbReference type="PANTHER" id="PTHR43610">
    <property type="entry name" value="BLL6696 PROTEIN"/>
    <property type="match status" value="1"/>
</dbReference>
<dbReference type="AlphaFoldDB" id="A0A916XGY7"/>
<gene>
    <name evidence="2" type="ORF">GCM10011396_19920</name>
</gene>
<proteinExistence type="predicted"/>
<dbReference type="RefSeq" id="WP_188565915.1">
    <property type="nucleotide sequence ID" value="NZ_BMED01000002.1"/>
</dbReference>
<dbReference type="SUPFAM" id="SSF55729">
    <property type="entry name" value="Acyl-CoA N-acyltransferases (Nat)"/>
    <property type="match status" value="1"/>
</dbReference>
<dbReference type="EMBL" id="BMED01000002">
    <property type="protein sequence ID" value="GGC72758.1"/>
    <property type="molecule type" value="Genomic_DNA"/>
</dbReference>
<dbReference type="Proteomes" id="UP000637423">
    <property type="component" value="Unassembled WGS sequence"/>
</dbReference>
<dbReference type="InterPro" id="IPR000182">
    <property type="entry name" value="GNAT_dom"/>
</dbReference>
<keyword evidence="3" id="KW-1185">Reference proteome</keyword>
<organism evidence="2 3">
    <name type="scientific">Undibacterium terreum</name>
    <dbReference type="NCBI Taxonomy" id="1224302"/>
    <lineage>
        <taxon>Bacteria</taxon>
        <taxon>Pseudomonadati</taxon>
        <taxon>Pseudomonadota</taxon>
        <taxon>Betaproteobacteria</taxon>
        <taxon>Burkholderiales</taxon>
        <taxon>Oxalobacteraceae</taxon>
        <taxon>Undibacterium</taxon>
    </lineage>
</organism>
<reference evidence="2" key="2">
    <citation type="submission" date="2020-09" db="EMBL/GenBank/DDBJ databases">
        <authorList>
            <person name="Sun Q."/>
            <person name="Zhou Y."/>
        </authorList>
    </citation>
    <scope>NUCLEOTIDE SEQUENCE</scope>
    <source>
        <strain evidence="2">CGMCC 1.10998</strain>
    </source>
</reference>
<dbReference type="PANTHER" id="PTHR43610:SF1">
    <property type="entry name" value="N-ACETYLTRANSFERASE DOMAIN-CONTAINING PROTEIN"/>
    <property type="match status" value="1"/>
</dbReference>
<evidence type="ECO:0000259" key="1">
    <source>
        <dbReference type="Pfam" id="PF13302"/>
    </source>
</evidence>
<name>A0A916XGY7_9BURK</name>
<dbReference type="Gene3D" id="3.40.630.30">
    <property type="match status" value="1"/>
</dbReference>
<accession>A0A916XGY7</accession>
<protein>
    <submittedName>
        <fullName evidence="2">N-acetyltransferase</fullName>
    </submittedName>
</protein>
<evidence type="ECO:0000313" key="2">
    <source>
        <dbReference type="EMBL" id="GGC72758.1"/>
    </source>
</evidence>
<dbReference type="Pfam" id="PF13302">
    <property type="entry name" value="Acetyltransf_3"/>
    <property type="match status" value="1"/>
</dbReference>